<accession>A0A6G2CBF7</accession>
<dbReference type="AlphaFoldDB" id="A0A6G2CBF7"/>
<gene>
    <name evidence="1" type="ORF">GMA64_06760</name>
</gene>
<protein>
    <submittedName>
        <fullName evidence="1">Uncharacterized protein</fullName>
    </submittedName>
</protein>
<evidence type="ECO:0000313" key="1">
    <source>
        <dbReference type="EMBL" id="MTL94224.1"/>
    </source>
</evidence>
<organism evidence="1">
    <name type="scientific">Turicibacter sanguinis</name>
    <dbReference type="NCBI Taxonomy" id="154288"/>
    <lineage>
        <taxon>Bacteria</taxon>
        <taxon>Bacillati</taxon>
        <taxon>Bacillota</taxon>
        <taxon>Erysipelotrichia</taxon>
        <taxon>Erysipelotrichales</taxon>
        <taxon>Turicibacteraceae</taxon>
        <taxon>Turicibacter</taxon>
    </lineage>
</organism>
<sequence length="332" mass="37161">MMKKEQALLVILTLTCFIIGCSTTETEEEVTINGTPIEEKTTIGKITIPLGQTFKLIHDEKEVLEIAVTDVTLTDARNEFNEAVDNVAIVTIEAINISDEVVLLNESYFHFYDETGKRLDLYPMSGYDLDLEFSSYAAIAPGRRRTIKINVGITTGDILKIDVAHNTEDEPFATIDTETVVETIFESSLVTASYLDELELGTPFTVLAQFSEEPFEINIKSIALTDERNEYMESEMPDRAVETVAIITIEGKNIGTKREALCDSNFLIYDETGNGVTLYPLITTNKSVEWVEPGQTALIDIVIDIKTGSNFDIEVRDKVTNTKTFAIYKYRN</sequence>
<proteinExistence type="predicted"/>
<reference evidence="1" key="1">
    <citation type="journal article" date="2019" name="Nat. Med.">
        <title>A library of human gut bacterial isolates paired with longitudinal multiomics data enables mechanistic microbiome research.</title>
        <authorList>
            <person name="Poyet M."/>
            <person name="Groussin M."/>
            <person name="Gibbons S.M."/>
            <person name="Avila-Pacheco J."/>
            <person name="Jiang X."/>
            <person name="Kearney S.M."/>
            <person name="Perrotta A.R."/>
            <person name="Berdy B."/>
            <person name="Zhao S."/>
            <person name="Lieberman T.D."/>
            <person name="Swanson P.K."/>
            <person name="Smith M."/>
            <person name="Roesemann S."/>
            <person name="Alexander J.E."/>
            <person name="Rich S.A."/>
            <person name="Livny J."/>
            <person name="Vlamakis H."/>
            <person name="Clish C."/>
            <person name="Bullock K."/>
            <person name="Deik A."/>
            <person name="Scott J."/>
            <person name="Pierce K.A."/>
            <person name="Xavier R.J."/>
            <person name="Alm E.J."/>
        </authorList>
    </citation>
    <scope>NUCLEOTIDE SEQUENCE</scope>
    <source>
        <strain evidence="1">BIOML-A179</strain>
    </source>
</reference>
<comment type="caution">
    <text evidence="1">The sequence shown here is derived from an EMBL/GenBank/DDBJ whole genome shotgun (WGS) entry which is preliminary data.</text>
</comment>
<dbReference type="PROSITE" id="PS51257">
    <property type="entry name" value="PROKAR_LIPOPROTEIN"/>
    <property type="match status" value="1"/>
</dbReference>
<name>A0A6G2CBF7_9FIRM</name>
<dbReference type="EMBL" id="WMQV01000011">
    <property type="protein sequence ID" value="MTL94224.1"/>
    <property type="molecule type" value="Genomic_DNA"/>
</dbReference>